<keyword evidence="2" id="KW-0238">DNA-binding</keyword>
<name>A0AAW8EPQ7_VARPD</name>
<dbReference type="SMART" id="SM00347">
    <property type="entry name" value="HTH_MARR"/>
    <property type="match status" value="1"/>
</dbReference>
<evidence type="ECO:0000313" key="2">
    <source>
        <dbReference type="EMBL" id="MDP9974858.1"/>
    </source>
</evidence>
<accession>A0AAW8EPQ7</accession>
<dbReference type="EMBL" id="JAUSRV010000020">
    <property type="protein sequence ID" value="MDP9974858.1"/>
    <property type="molecule type" value="Genomic_DNA"/>
</dbReference>
<dbReference type="Gene3D" id="1.10.10.10">
    <property type="entry name" value="Winged helix-like DNA-binding domain superfamily/Winged helix DNA-binding domain"/>
    <property type="match status" value="1"/>
</dbReference>
<dbReference type="InterPro" id="IPR039422">
    <property type="entry name" value="MarR/SlyA-like"/>
</dbReference>
<dbReference type="InterPro" id="IPR036388">
    <property type="entry name" value="WH-like_DNA-bd_sf"/>
</dbReference>
<dbReference type="GO" id="GO:0003677">
    <property type="term" value="F:DNA binding"/>
    <property type="evidence" value="ECO:0007669"/>
    <property type="project" value="UniProtKB-KW"/>
</dbReference>
<gene>
    <name evidence="2" type="ORF">J2W39_006142</name>
</gene>
<reference evidence="2" key="1">
    <citation type="submission" date="2023-07" db="EMBL/GenBank/DDBJ databases">
        <title>Sorghum-associated microbial communities from plants grown in Nebraska, USA.</title>
        <authorList>
            <person name="Schachtman D."/>
        </authorList>
    </citation>
    <scope>NUCLEOTIDE SEQUENCE</scope>
    <source>
        <strain evidence="2">DS3315</strain>
    </source>
</reference>
<dbReference type="InterPro" id="IPR036390">
    <property type="entry name" value="WH_DNA-bd_sf"/>
</dbReference>
<dbReference type="Proteomes" id="UP001224845">
    <property type="component" value="Unassembled WGS sequence"/>
</dbReference>
<proteinExistence type="predicted"/>
<dbReference type="GO" id="GO:0003700">
    <property type="term" value="F:DNA-binding transcription factor activity"/>
    <property type="evidence" value="ECO:0007669"/>
    <property type="project" value="InterPro"/>
</dbReference>
<feature type="domain" description="HTH marR-type" evidence="1">
    <location>
        <begin position="10"/>
        <end position="141"/>
    </location>
</feature>
<dbReference type="PANTHER" id="PTHR33164">
    <property type="entry name" value="TRANSCRIPTIONAL REGULATOR, MARR FAMILY"/>
    <property type="match status" value="1"/>
</dbReference>
<evidence type="ECO:0000259" key="1">
    <source>
        <dbReference type="PROSITE" id="PS50995"/>
    </source>
</evidence>
<comment type="caution">
    <text evidence="2">The sequence shown here is derived from an EMBL/GenBank/DDBJ whole genome shotgun (WGS) entry which is preliminary data.</text>
</comment>
<dbReference type="InterPro" id="IPR000835">
    <property type="entry name" value="HTH_MarR-typ"/>
</dbReference>
<dbReference type="PRINTS" id="PR00598">
    <property type="entry name" value="HTHMARR"/>
</dbReference>
<organism evidence="2 3">
    <name type="scientific">Variovorax paradoxus</name>
    <dbReference type="NCBI Taxonomy" id="34073"/>
    <lineage>
        <taxon>Bacteria</taxon>
        <taxon>Pseudomonadati</taxon>
        <taxon>Pseudomonadota</taxon>
        <taxon>Betaproteobacteria</taxon>
        <taxon>Burkholderiales</taxon>
        <taxon>Comamonadaceae</taxon>
        <taxon>Variovorax</taxon>
    </lineage>
</organism>
<dbReference type="RefSeq" id="WP_307596893.1">
    <property type="nucleotide sequence ID" value="NZ_JAUSRV010000020.1"/>
</dbReference>
<protein>
    <submittedName>
        <fullName evidence="2">DNA-binding MarR family transcriptional regulator</fullName>
    </submittedName>
</protein>
<evidence type="ECO:0000313" key="3">
    <source>
        <dbReference type="Proteomes" id="UP001224845"/>
    </source>
</evidence>
<dbReference type="GO" id="GO:0006950">
    <property type="term" value="P:response to stress"/>
    <property type="evidence" value="ECO:0007669"/>
    <property type="project" value="TreeGrafter"/>
</dbReference>
<dbReference type="PROSITE" id="PS50995">
    <property type="entry name" value="HTH_MARR_2"/>
    <property type="match status" value="1"/>
</dbReference>
<dbReference type="AlphaFoldDB" id="A0AAW8EPQ7"/>
<dbReference type="Pfam" id="PF12802">
    <property type="entry name" value="MarR_2"/>
    <property type="match status" value="1"/>
</dbReference>
<dbReference type="SUPFAM" id="SSF46785">
    <property type="entry name" value="Winged helix' DNA-binding domain"/>
    <property type="match status" value="1"/>
</dbReference>
<sequence>MRLTDMSFLEGTIGYSIRRAQMAVFQDIYKAFGDKALTLVQFSAMAVTADNPEITQAELAELLAVERPRIVPILNKLEELGIAQRLVCDTDKRNRRIVLTPKGHKLLAELKRRFALHEHRLAQLLGAEHKKLLKMLHKVSELGVGMAGDEVD</sequence>
<dbReference type="PANTHER" id="PTHR33164:SF43">
    <property type="entry name" value="HTH-TYPE TRANSCRIPTIONAL REPRESSOR YETL"/>
    <property type="match status" value="1"/>
</dbReference>